<dbReference type="PRINTS" id="PR00377">
    <property type="entry name" value="IMPHPHTASES"/>
</dbReference>
<dbReference type="Gene3D" id="3.30.540.10">
    <property type="entry name" value="Fructose-1,6-Bisphosphatase, subunit A, domain 1"/>
    <property type="match status" value="1"/>
</dbReference>
<feature type="binding site" evidence="5">
    <location>
        <position position="126"/>
    </location>
    <ligand>
        <name>Mg(2+)</name>
        <dbReference type="ChEBI" id="CHEBI:18420"/>
        <label>1</label>
        <note>catalytic</note>
    </ligand>
</feature>
<feature type="binding site" evidence="5">
    <location>
        <position position="109"/>
    </location>
    <ligand>
        <name>Mg(2+)</name>
        <dbReference type="ChEBI" id="CHEBI:18420"/>
        <label>1</label>
        <note>catalytic</note>
    </ligand>
</feature>
<dbReference type="InterPro" id="IPR020550">
    <property type="entry name" value="Inositol_monophosphatase_CS"/>
</dbReference>
<proteinExistence type="inferred from homology"/>
<dbReference type="CDD" id="cd01637">
    <property type="entry name" value="IMPase_like"/>
    <property type="match status" value="1"/>
</dbReference>
<dbReference type="GO" id="GO:0046872">
    <property type="term" value="F:metal ion binding"/>
    <property type="evidence" value="ECO:0007669"/>
    <property type="project" value="UniProtKB-KW"/>
</dbReference>
<dbReference type="GO" id="GO:0008934">
    <property type="term" value="F:inositol monophosphate 1-phosphatase activity"/>
    <property type="evidence" value="ECO:0007669"/>
    <property type="project" value="TreeGrafter"/>
</dbReference>
<dbReference type="GO" id="GO:0046854">
    <property type="term" value="P:phosphatidylinositol phosphate biosynthetic process"/>
    <property type="evidence" value="ECO:0007669"/>
    <property type="project" value="InterPro"/>
</dbReference>
<reference evidence="7" key="1">
    <citation type="journal article" date="2013" name="Genome Biol.">
        <title>Comparative genomics of the core and accessory genomes of 48 Sinorhizobium strains comprising five genospecies.</title>
        <authorList>
            <person name="Sugawara M."/>
            <person name="Epstein B."/>
            <person name="Badgley B.D."/>
            <person name="Unno T."/>
            <person name="Xu L."/>
            <person name="Reese J."/>
            <person name="Gyaneshwar P."/>
            <person name="Denny R."/>
            <person name="Mudge J."/>
            <person name="Bharti A.K."/>
            <person name="Farmer A.D."/>
            <person name="May G.D."/>
            <person name="Woodward J.E."/>
            <person name="Medigue C."/>
            <person name="Vallenet D."/>
            <person name="Lajus A."/>
            <person name="Rouy Z."/>
            <person name="Martinez-Vaz B."/>
            <person name="Tiffin P."/>
            <person name="Young N.D."/>
            <person name="Sadowsky M.J."/>
        </authorList>
    </citation>
    <scope>NUCLEOTIDE SEQUENCE</scope>
    <source>
        <strain evidence="7">M1</strain>
    </source>
</reference>
<dbReference type="GO" id="GO:0006020">
    <property type="term" value="P:inositol metabolic process"/>
    <property type="evidence" value="ECO:0007669"/>
    <property type="project" value="TreeGrafter"/>
</dbReference>
<protein>
    <submittedName>
        <fullName evidence="7">Inositol monophosphatase</fullName>
    </submittedName>
</protein>
<dbReference type="SUPFAM" id="SSF56655">
    <property type="entry name" value="Carbohydrate phosphatase"/>
    <property type="match status" value="1"/>
</dbReference>
<dbReference type="GO" id="GO:0007165">
    <property type="term" value="P:signal transduction"/>
    <property type="evidence" value="ECO:0007669"/>
    <property type="project" value="TreeGrafter"/>
</dbReference>
<name>A0A6G1WI73_9HYPH</name>
<evidence type="ECO:0000256" key="2">
    <source>
        <dbReference type="ARBA" id="ARBA00022723"/>
    </source>
</evidence>
<feature type="binding site" evidence="5">
    <location>
        <position position="124"/>
    </location>
    <ligand>
        <name>Mg(2+)</name>
        <dbReference type="ChEBI" id="CHEBI:18420"/>
        <label>1</label>
        <note>catalytic</note>
    </ligand>
</feature>
<evidence type="ECO:0000256" key="4">
    <source>
        <dbReference type="ARBA" id="ARBA00022842"/>
    </source>
</evidence>
<keyword evidence="3" id="KW-0378">Hydrolase</keyword>
<evidence type="ECO:0000256" key="6">
    <source>
        <dbReference type="SAM" id="MobiDB-lite"/>
    </source>
</evidence>
<dbReference type="Gene3D" id="3.40.190.80">
    <property type="match status" value="1"/>
</dbReference>
<accession>A0A6G1WI73</accession>
<dbReference type="AlphaFoldDB" id="A0A6G1WI73"/>
<evidence type="ECO:0000256" key="1">
    <source>
        <dbReference type="ARBA" id="ARBA00009759"/>
    </source>
</evidence>
<dbReference type="PANTHER" id="PTHR20854">
    <property type="entry name" value="INOSITOL MONOPHOSPHATASE"/>
    <property type="match status" value="1"/>
</dbReference>
<evidence type="ECO:0000256" key="3">
    <source>
        <dbReference type="ARBA" id="ARBA00022801"/>
    </source>
</evidence>
<dbReference type="InterPro" id="IPR020583">
    <property type="entry name" value="Inositol_monoP_metal-BS"/>
</dbReference>
<dbReference type="InterPro" id="IPR000760">
    <property type="entry name" value="Inositol_monophosphatase-like"/>
</dbReference>
<comment type="caution">
    <text evidence="7">The sequence shown here is derived from an EMBL/GenBank/DDBJ whole genome shotgun (WGS) entry which is preliminary data.</text>
</comment>
<evidence type="ECO:0000256" key="5">
    <source>
        <dbReference type="PIRSR" id="PIRSR600760-2"/>
    </source>
</evidence>
<sequence>MIQAGAGPRAGLSPTDRFQQTGYSMQPKPSSGSHIADPDSAALSGRLAEIARGAALAVRMPLLEAFRSEMAVDYKADLHDIVTVHDRRAEAIIRAYILEHEPNSAIMGEEGGQTGDGEFQWYVDPIDGTANFARGIAFWCVSVAVVREGAVLAGAVYDPVADLMFSADLESAELNGNALASRAADNEKHATLITGYPVARDFRVDGREAALANFGILVETFSTLRRPGSAALSIAHVAAGWADAAAGFGVNAWDVAAATLILKNAGGRYEPLTLGKVAADGPDFMCPGYIATGRGADYPTLERVARSISTSRIAKTGQ</sequence>
<evidence type="ECO:0000313" key="7">
    <source>
        <dbReference type="EMBL" id="MQW69429.1"/>
    </source>
</evidence>
<comment type="cofactor">
    <cofactor evidence="5">
        <name>Mg(2+)</name>
        <dbReference type="ChEBI" id="CHEBI:18420"/>
    </cofactor>
</comment>
<keyword evidence="4 5" id="KW-0460">Magnesium</keyword>
<dbReference type="PROSITE" id="PS00630">
    <property type="entry name" value="IMP_2"/>
    <property type="match status" value="1"/>
</dbReference>
<feature type="compositionally biased region" description="Polar residues" evidence="6">
    <location>
        <begin position="16"/>
        <end position="33"/>
    </location>
</feature>
<dbReference type="PANTHER" id="PTHR20854:SF4">
    <property type="entry name" value="INOSITOL-1-MONOPHOSPHATASE-RELATED"/>
    <property type="match status" value="1"/>
</dbReference>
<feature type="region of interest" description="Disordered" evidence="6">
    <location>
        <begin position="1"/>
        <end position="38"/>
    </location>
</feature>
<dbReference type="Pfam" id="PF00459">
    <property type="entry name" value="Inositol_P"/>
    <property type="match status" value="1"/>
</dbReference>
<dbReference type="EMBL" id="WISB01000052">
    <property type="protein sequence ID" value="MQW69429.1"/>
    <property type="molecule type" value="Genomic_DNA"/>
</dbReference>
<keyword evidence="2 5" id="KW-0479">Metal-binding</keyword>
<dbReference type="PROSITE" id="PS00629">
    <property type="entry name" value="IMP_1"/>
    <property type="match status" value="1"/>
</dbReference>
<organism evidence="7">
    <name type="scientific">Sinorhizobium medicae</name>
    <dbReference type="NCBI Taxonomy" id="110321"/>
    <lineage>
        <taxon>Bacteria</taxon>
        <taxon>Pseudomonadati</taxon>
        <taxon>Pseudomonadota</taxon>
        <taxon>Alphaproteobacteria</taxon>
        <taxon>Hyphomicrobiales</taxon>
        <taxon>Rhizobiaceae</taxon>
        <taxon>Sinorhizobium/Ensifer group</taxon>
        <taxon>Sinorhizobium</taxon>
    </lineage>
</organism>
<feature type="binding site" evidence="5">
    <location>
        <position position="127"/>
    </location>
    <ligand>
        <name>Mg(2+)</name>
        <dbReference type="ChEBI" id="CHEBI:18420"/>
        <label>1</label>
        <note>catalytic</note>
    </ligand>
</feature>
<comment type="similarity">
    <text evidence="1">Belongs to the inositol monophosphatase superfamily.</text>
</comment>
<feature type="binding site" evidence="5">
    <location>
        <position position="254"/>
    </location>
    <ligand>
        <name>Mg(2+)</name>
        <dbReference type="ChEBI" id="CHEBI:18420"/>
        <label>1</label>
        <note>catalytic</note>
    </ligand>
</feature>
<gene>
    <name evidence="7" type="ORF">GHJ91_09620</name>
</gene>